<evidence type="ECO:0000313" key="11">
    <source>
        <dbReference type="EMBL" id="UQC80009.1"/>
    </source>
</evidence>
<dbReference type="InterPro" id="IPR029063">
    <property type="entry name" value="SAM-dependent_MTases_sf"/>
</dbReference>
<dbReference type="Proteomes" id="UP000830671">
    <property type="component" value="Chromosome 3"/>
</dbReference>
<dbReference type="GO" id="GO:0005737">
    <property type="term" value="C:cytoplasm"/>
    <property type="evidence" value="ECO:0007669"/>
    <property type="project" value="UniProtKB-SubCell"/>
</dbReference>
<evidence type="ECO:0000313" key="12">
    <source>
        <dbReference type="Proteomes" id="UP000830671"/>
    </source>
</evidence>
<dbReference type="AlphaFoldDB" id="A0A9Q8SMB2"/>
<dbReference type="RefSeq" id="XP_049141640.1">
    <property type="nucleotide sequence ID" value="XM_049284497.1"/>
</dbReference>
<dbReference type="InterPro" id="IPR019410">
    <property type="entry name" value="Methyltransf_16"/>
</dbReference>
<sequence>MHQILRAIRMQRCVSVWQASAAEPMNHCGHGLQAQLRIIFPNATQPIKVAAFYTRPRPRLRRNQQGMGVGLVSTRSEGRRGGSVALRRTAWSLSEKLLVIGLFATKQVPKHAAGGVASPVLATDDDWLGGRLGQLVAGDSLGALDMRATGRRFAKAEICWWRRLEPNLGRYFLHLQATKSFEWLNPRPHIFIVSFRNMASFSFGFGGDDIEDDSVPVPAAEASAPAPEPETPQSAATASAFPVPGKPQLPPTAHDLQDMLSRLPSKVAFGTLDVTLDDGSLIKIPRRELWDVRVQLMAEDEAAGDGADAEGLGSHDVKTGVYEGGFKSWESSVDLVKVLASGQYLDLLKQRPLRVIELGCGTGLPSLALLQWTLRNPAPRSPLLLTLADYNPTVLQLVTLPNFILAWALERRDQNPALEEAFAMGDELELTSEVLQQFKEFLTSSQISLNFISGGWSVELVDLLYETQSKLDGSSSFDTLLIGAETIYSPFALDAFNEMVLAILNREQSQRSNCQSQALVGAKRLYFGVGGSLDDFVDKARGRGATVTQVREEAEGVRRGVVRCTLGSPRE</sequence>
<evidence type="ECO:0000256" key="2">
    <source>
        <dbReference type="ARBA" id="ARBA00004496"/>
    </source>
</evidence>
<proteinExistence type="inferred from homology"/>
<reference evidence="11" key="1">
    <citation type="journal article" date="2021" name="Mol. Plant Microbe Interact.">
        <title>Complete Genome Sequence of the Plant-Pathogenic Fungus Colletotrichum lupini.</title>
        <authorList>
            <person name="Baroncelli R."/>
            <person name="Pensec F."/>
            <person name="Da Lio D."/>
            <person name="Boufleur T."/>
            <person name="Vicente I."/>
            <person name="Sarrocco S."/>
            <person name="Picot A."/>
            <person name="Baraldi E."/>
            <person name="Sukno S."/>
            <person name="Thon M."/>
            <person name="Le Floch G."/>
        </authorList>
    </citation>
    <scope>NUCLEOTIDE SEQUENCE</scope>
    <source>
        <strain evidence="11">IMI 504893</strain>
    </source>
</reference>
<comment type="similarity">
    <text evidence="9">Belongs to the methyltransferase superfamily. METTL18 family.</text>
</comment>
<evidence type="ECO:0000256" key="9">
    <source>
        <dbReference type="ARBA" id="ARBA00038126"/>
    </source>
</evidence>
<dbReference type="PANTHER" id="PTHR14614:SF39">
    <property type="entry name" value="HISTIDINE PROTEIN METHYLTRANSFERASE 1 HOMOLOG"/>
    <property type="match status" value="1"/>
</dbReference>
<keyword evidence="12" id="KW-1185">Reference proteome</keyword>
<evidence type="ECO:0000256" key="6">
    <source>
        <dbReference type="ARBA" id="ARBA00022679"/>
    </source>
</evidence>
<gene>
    <name evidence="11" type="ORF">CLUP02_05490</name>
</gene>
<evidence type="ECO:0000256" key="8">
    <source>
        <dbReference type="ARBA" id="ARBA00023242"/>
    </source>
</evidence>
<dbReference type="GO" id="GO:0018064">
    <property type="term" value="F:protein-L-histidine N-tele-methyltransferase activity"/>
    <property type="evidence" value="ECO:0007669"/>
    <property type="project" value="UniProtKB-EC"/>
</dbReference>
<evidence type="ECO:0000256" key="3">
    <source>
        <dbReference type="ARBA" id="ARBA00012533"/>
    </source>
</evidence>
<evidence type="ECO:0000256" key="7">
    <source>
        <dbReference type="ARBA" id="ARBA00022691"/>
    </source>
</evidence>
<keyword evidence="6" id="KW-0808">Transferase</keyword>
<evidence type="ECO:0000256" key="4">
    <source>
        <dbReference type="ARBA" id="ARBA00022490"/>
    </source>
</evidence>
<feature type="compositionally biased region" description="Low complexity" evidence="10">
    <location>
        <begin position="219"/>
        <end position="238"/>
    </location>
</feature>
<comment type="subcellular location">
    <subcellularLocation>
        <location evidence="2">Cytoplasm</location>
    </subcellularLocation>
    <subcellularLocation>
        <location evidence="1">Nucleus</location>
    </subcellularLocation>
</comment>
<evidence type="ECO:0000256" key="5">
    <source>
        <dbReference type="ARBA" id="ARBA00022603"/>
    </source>
</evidence>
<keyword evidence="5" id="KW-0489">Methyltransferase</keyword>
<dbReference type="Gene3D" id="3.40.50.150">
    <property type="entry name" value="Vaccinia Virus protein VP39"/>
    <property type="match status" value="1"/>
</dbReference>
<dbReference type="KEGG" id="clup:CLUP02_05490"/>
<accession>A0A9Q8SMB2</accession>
<dbReference type="PANTHER" id="PTHR14614">
    <property type="entry name" value="HEPATOCELLULAR CARCINOMA-ASSOCIATED ANTIGEN"/>
    <property type="match status" value="1"/>
</dbReference>
<evidence type="ECO:0000256" key="1">
    <source>
        <dbReference type="ARBA" id="ARBA00004123"/>
    </source>
</evidence>
<name>A0A9Q8SMB2_9PEZI</name>
<evidence type="ECO:0000256" key="10">
    <source>
        <dbReference type="SAM" id="MobiDB-lite"/>
    </source>
</evidence>
<feature type="region of interest" description="Disordered" evidence="10">
    <location>
        <begin position="219"/>
        <end position="247"/>
    </location>
</feature>
<dbReference type="GeneID" id="73339507"/>
<dbReference type="GO" id="GO:0005634">
    <property type="term" value="C:nucleus"/>
    <property type="evidence" value="ECO:0007669"/>
    <property type="project" value="UniProtKB-SubCell"/>
</dbReference>
<dbReference type="EMBL" id="CP019475">
    <property type="protein sequence ID" value="UQC80009.1"/>
    <property type="molecule type" value="Genomic_DNA"/>
</dbReference>
<keyword evidence="4" id="KW-0963">Cytoplasm</keyword>
<keyword evidence="7" id="KW-0949">S-adenosyl-L-methionine</keyword>
<keyword evidence="8" id="KW-0539">Nucleus</keyword>
<dbReference type="EC" id="2.1.1.85" evidence="3"/>
<organism evidence="11 12">
    <name type="scientific">Colletotrichum lupini</name>
    <dbReference type="NCBI Taxonomy" id="145971"/>
    <lineage>
        <taxon>Eukaryota</taxon>
        <taxon>Fungi</taxon>
        <taxon>Dikarya</taxon>
        <taxon>Ascomycota</taxon>
        <taxon>Pezizomycotina</taxon>
        <taxon>Sordariomycetes</taxon>
        <taxon>Hypocreomycetidae</taxon>
        <taxon>Glomerellales</taxon>
        <taxon>Glomerellaceae</taxon>
        <taxon>Colletotrichum</taxon>
        <taxon>Colletotrichum acutatum species complex</taxon>
    </lineage>
</organism>
<dbReference type="GO" id="GO:0032259">
    <property type="term" value="P:methylation"/>
    <property type="evidence" value="ECO:0007669"/>
    <property type="project" value="UniProtKB-KW"/>
</dbReference>
<protein>
    <recommendedName>
        <fullName evidence="3">protein-histidine N-methyltransferase</fullName>
        <ecNumber evidence="3">2.1.1.85</ecNumber>
    </recommendedName>
</protein>